<accession>A0A453LPY9</accession>
<reference evidence="1" key="3">
    <citation type="journal article" date="2017" name="Nature">
        <title>Genome sequence of the progenitor of the wheat D genome Aegilops tauschii.</title>
        <authorList>
            <person name="Luo M.C."/>
            <person name="Gu Y.Q."/>
            <person name="Puiu D."/>
            <person name="Wang H."/>
            <person name="Twardziok S.O."/>
            <person name="Deal K.R."/>
            <person name="Huo N."/>
            <person name="Zhu T."/>
            <person name="Wang L."/>
            <person name="Wang Y."/>
            <person name="McGuire P.E."/>
            <person name="Liu S."/>
            <person name="Long H."/>
            <person name="Ramasamy R.K."/>
            <person name="Rodriguez J.C."/>
            <person name="Van S.L."/>
            <person name="Yuan L."/>
            <person name="Wang Z."/>
            <person name="Xia Z."/>
            <person name="Xiao L."/>
            <person name="Anderson O.D."/>
            <person name="Ouyang S."/>
            <person name="Liang Y."/>
            <person name="Zimin A.V."/>
            <person name="Pertea G."/>
            <person name="Qi P."/>
            <person name="Bennetzen J.L."/>
            <person name="Dai X."/>
            <person name="Dawson M.W."/>
            <person name="Muller H.G."/>
            <person name="Kugler K."/>
            <person name="Rivarola-Duarte L."/>
            <person name="Spannagl M."/>
            <person name="Mayer K.F.X."/>
            <person name="Lu F.H."/>
            <person name="Bevan M.W."/>
            <person name="Leroy P."/>
            <person name="Li P."/>
            <person name="You F.M."/>
            <person name="Sun Q."/>
            <person name="Liu Z."/>
            <person name="Lyons E."/>
            <person name="Wicker T."/>
            <person name="Salzberg S.L."/>
            <person name="Devos K.M."/>
            <person name="Dvorak J."/>
        </authorList>
    </citation>
    <scope>NUCLEOTIDE SEQUENCE [LARGE SCALE GENOMIC DNA]</scope>
    <source>
        <strain evidence="1">cv. AL8/78</strain>
    </source>
</reference>
<name>A0A453LPY9_AEGTS</name>
<dbReference type="Gramene" id="AET5Gv20871300.14">
    <property type="protein sequence ID" value="AET5Gv20871300.14"/>
    <property type="gene ID" value="AET5Gv20871300"/>
</dbReference>
<dbReference type="AlphaFoldDB" id="A0A453LPY9"/>
<reference evidence="1" key="4">
    <citation type="submission" date="2019-03" db="UniProtKB">
        <authorList>
            <consortium name="EnsemblPlants"/>
        </authorList>
    </citation>
    <scope>IDENTIFICATION</scope>
</reference>
<keyword evidence="2" id="KW-1185">Reference proteome</keyword>
<proteinExistence type="predicted"/>
<protein>
    <submittedName>
        <fullName evidence="1">Uncharacterized protein</fullName>
    </submittedName>
</protein>
<sequence length="35" mass="4139">MPCLKRGQRTVHLRPCTNIWPMLADCRFCTSAWFV</sequence>
<reference evidence="1" key="5">
    <citation type="journal article" date="2021" name="G3 (Bethesda)">
        <title>Aegilops tauschii genome assembly Aet v5.0 features greater sequence contiguity and improved annotation.</title>
        <authorList>
            <person name="Wang L."/>
            <person name="Zhu T."/>
            <person name="Rodriguez J.C."/>
            <person name="Deal K.R."/>
            <person name="Dubcovsky J."/>
            <person name="McGuire P.E."/>
            <person name="Lux T."/>
            <person name="Spannagl M."/>
            <person name="Mayer K.F.X."/>
            <person name="Baldrich P."/>
            <person name="Meyers B.C."/>
            <person name="Huo N."/>
            <person name="Gu Y.Q."/>
            <person name="Zhou H."/>
            <person name="Devos K.M."/>
            <person name="Bennetzen J.L."/>
            <person name="Unver T."/>
            <person name="Budak H."/>
            <person name="Gulick P.J."/>
            <person name="Galiba G."/>
            <person name="Kalapos B."/>
            <person name="Nelson D.R."/>
            <person name="Li P."/>
            <person name="You F.M."/>
            <person name="Luo M.C."/>
            <person name="Dvorak J."/>
        </authorList>
    </citation>
    <scope>NUCLEOTIDE SEQUENCE [LARGE SCALE GENOMIC DNA]</scope>
    <source>
        <strain evidence="1">cv. AL8/78</strain>
    </source>
</reference>
<evidence type="ECO:0000313" key="2">
    <source>
        <dbReference type="Proteomes" id="UP000015105"/>
    </source>
</evidence>
<reference evidence="2" key="2">
    <citation type="journal article" date="2017" name="Nat. Plants">
        <title>The Aegilops tauschii genome reveals multiple impacts of transposons.</title>
        <authorList>
            <person name="Zhao G."/>
            <person name="Zou C."/>
            <person name="Li K."/>
            <person name="Wang K."/>
            <person name="Li T."/>
            <person name="Gao L."/>
            <person name="Zhang X."/>
            <person name="Wang H."/>
            <person name="Yang Z."/>
            <person name="Liu X."/>
            <person name="Jiang W."/>
            <person name="Mao L."/>
            <person name="Kong X."/>
            <person name="Jiao Y."/>
            <person name="Jia J."/>
        </authorList>
    </citation>
    <scope>NUCLEOTIDE SEQUENCE [LARGE SCALE GENOMIC DNA]</scope>
    <source>
        <strain evidence="2">cv. AL8/78</strain>
    </source>
</reference>
<reference evidence="2" key="1">
    <citation type="journal article" date="2014" name="Science">
        <title>Ancient hybridizations among the ancestral genomes of bread wheat.</title>
        <authorList>
            <consortium name="International Wheat Genome Sequencing Consortium,"/>
            <person name="Marcussen T."/>
            <person name="Sandve S.R."/>
            <person name="Heier L."/>
            <person name="Spannagl M."/>
            <person name="Pfeifer M."/>
            <person name="Jakobsen K.S."/>
            <person name="Wulff B.B."/>
            <person name="Steuernagel B."/>
            <person name="Mayer K.F."/>
            <person name="Olsen O.A."/>
        </authorList>
    </citation>
    <scope>NUCLEOTIDE SEQUENCE [LARGE SCALE GENOMIC DNA]</scope>
    <source>
        <strain evidence="2">cv. AL8/78</strain>
    </source>
</reference>
<organism evidence="1 2">
    <name type="scientific">Aegilops tauschii subsp. strangulata</name>
    <name type="common">Goatgrass</name>
    <dbReference type="NCBI Taxonomy" id="200361"/>
    <lineage>
        <taxon>Eukaryota</taxon>
        <taxon>Viridiplantae</taxon>
        <taxon>Streptophyta</taxon>
        <taxon>Embryophyta</taxon>
        <taxon>Tracheophyta</taxon>
        <taxon>Spermatophyta</taxon>
        <taxon>Magnoliopsida</taxon>
        <taxon>Liliopsida</taxon>
        <taxon>Poales</taxon>
        <taxon>Poaceae</taxon>
        <taxon>BOP clade</taxon>
        <taxon>Pooideae</taxon>
        <taxon>Triticodae</taxon>
        <taxon>Triticeae</taxon>
        <taxon>Triticinae</taxon>
        <taxon>Aegilops</taxon>
    </lineage>
</organism>
<evidence type="ECO:0000313" key="1">
    <source>
        <dbReference type="EnsemblPlants" id="AET5Gv20871300.14"/>
    </source>
</evidence>
<dbReference type="Proteomes" id="UP000015105">
    <property type="component" value="Chromosome 5D"/>
</dbReference>
<dbReference type="EnsemblPlants" id="AET5Gv20871300.14">
    <property type="protein sequence ID" value="AET5Gv20871300.14"/>
    <property type="gene ID" value="AET5Gv20871300"/>
</dbReference>